<reference evidence="2" key="1">
    <citation type="submission" date="2020-01" db="EMBL/GenBank/DDBJ databases">
        <title>'Steroidobacter agaridevorans' sp. nov., agar-degrading bacteria isolated from rhizosphere soils.</title>
        <authorList>
            <person name="Ikenaga M."/>
            <person name="Kataoka M."/>
            <person name="Murouchi A."/>
            <person name="Katsuragi S."/>
            <person name="Sakai M."/>
        </authorList>
    </citation>
    <scope>NUCLEOTIDE SEQUENCE [LARGE SCALE GENOMIC DNA]</scope>
    <source>
        <strain evidence="2">YU21-B</strain>
    </source>
</reference>
<comment type="caution">
    <text evidence="1">The sequence shown here is derived from an EMBL/GenBank/DDBJ whole genome shotgun (WGS) entry which is preliminary data.</text>
</comment>
<dbReference type="Proteomes" id="UP000445000">
    <property type="component" value="Unassembled WGS sequence"/>
</dbReference>
<accession>A0A829YI16</accession>
<dbReference type="InterPro" id="IPR007433">
    <property type="entry name" value="DUF481"/>
</dbReference>
<organism evidence="1 2">
    <name type="scientific">Steroidobacter agaridevorans</name>
    <dbReference type="NCBI Taxonomy" id="2695856"/>
    <lineage>
        <taxon>Bacteria</taxon>
        <taxon>Pseudomonadati</taxon>
        <taxon>Pseudomonadota</taxon>
        <taxon>Gammaproteobacteria</taxon>
        <taxon>Steroidobacterales</taxon>
        <taxon>Steroidobacteraceae</taxon>
        <taxon>Steroidobacter</taxon>
    </lineage>
</organism>
<evidence type="ECO:0000313" key="1">
    <source>
        <dbReference type="EMBL" id="GFE82819.1"/>
    </source>
</evidence>
<evidence type="ECO:0000313" key="2">
    <source>
        <dbReference type="Proteomes" id="UP000445000"/>
    </source>
</evidence>
<sequence>MLCSYWTAAAAREKADVLTMRNGDRLTGQIVVMQFGKLSLKTDYLGTATIEWLDIARAESPQQFIVEDLRGRYFSGSLVASGIDRRIVVRGDDGTMTALGLDEIERVYADETIFWNRLSGSFSVGFDYAKATEISTVSGSFDTTYRAPEFRWNVSADINSTKDPEQGTVDRHSLGFTYQWLLRQQRFISGLSLLERNEETGIDARLQLGAGYGKYFRQTSKSELSGMLGLALTREWATGSEDSQESIEGIVGGNWRIFKFNSPTVSMSSAALLFPSLTDSGRYRTNLNLSLRRELVKDFYLDLSFYHAYDSEPPDANAENSDYGLTTSLGYSFY</sequence>
<keyword evidence="2" id="KW-1185">Reference proteome</keyword>
<evidence type="ECO:0008006" key="3">
    <source>
        <dbReference type="Google" id="ProtNLM"/>
    </source>
</evidence>
<proteinExistence type="predicted"/>
<gene>
    <name evidence="1" type="ORF">GCM10011487_48190</name>
</gene>
<protein>
    <recommendedName>
        <fullName evidence="3">DUF481 domain-containing protein</fullName>
    </recommendedName>
</protein>
<dbReference type="AlphaFoldDB" id="A0A829YI16"/>
<name>A0A829YI16_9GAMM</name>
<dbReference type="EMBL" id="BLJN01000005">
    <property type="protein sequence ID" value="GFE82819.1"/>
    <property type="molecule type" value="Genomic_DNA"/>
</dbReference>
<dbReference type="Pfam" id="PF04338">
    <property type="entry name" value="DUF481"/>
    <property type="match status" value="1"/>
</dbReference>